<comment type="caution">
    <text evidence="1">The sequence shown here is derived from an EMBL/GenBank/DDBJ whole genome shotgun (WGS) entry which is preliminary data.</text>
</comment>
<proteinExistence type="predicted"/>
<dbReference type="Proteomes" id="UP000483261">
    <property type="component" value="Unassembled WGS sequence"/>
</dbReference>
<keyword evidence="2" id="KW-1185">Reference proteome</keyword>
<evidence type="ECO:0000313" key="2">
    <source>
        <dbReference type="Proteomes" id="UP000483261"/>
    </source>
</evidence>
<reference evidence="1 2" key="1">
    <citation type="submission" date="2020-02" db="EMBL/GenBank/DDBJ databases">
        <title>Whole-genome analyses of novel actinobacteria.</title>
        <authorList>
            <person name="Sahin N."/>
        </authorList>
    </citation>
    <scope>NUCLEOTIDE SEQUENCE [LARGE SCALE GENOMIC DNA]</scope>
    <source>
        <strain evidence="1 2">KC13</strain>
    </source>
</reference>
<organism evidence="1 2">
    <name type="scientific">Nocardioides turkmenicus</name>
    <dbReference type="NCBI Taxonomy" id="2711220"/>
    <lineage>
        <taxon>Bacteria</taxon>
        <taxon>Bacillati</taxon>
        <taxon>Actinomycetota</taxon>
        <taxon>Actinomycetes</taxon>
        <taxon>Propionibacteriales</taxon>
        <taxon>Nocardioidaceae</taxon>
        <taxon>Nocardioides</taxon>
    </lineage>
</organism>
<accession>A0A6M1QVV2</accession>
<dbReference type="AlphaFoldDB" id="A0A6M1QVV2"/>
<sequence>MLTETQQHRLTELFAADAHVEVEAAWGIYQRMIAGYVSPTEPDYRIDPPELQIRRVCGQR</sequence>
<evidence type="ECO:0000313" key="1">
    <source>
        <dbReference type="EMBL" id="NGN91896.1"/>
    </source>
</evidence>
<name>A0A6M1QVV2_9ACTN</name>
<protein>
    <submittedName>
        <fullName evidence="1">Uncharacterized protein</fullName>
    </submittedName>
</protein>
<gene>
    <name evidence="1" type="ORF">G5C66_03995</name>
</gene>
<dbReference type="EMBL" id="JAALAA010000003">
    <property type="protein sequence ID" value="NGN91896.1"/>
    <property type="molecule type" value="Genomic_DNA"/>
</dbReference>
<dbReference type="RefSeq" id="WP_165109676.1">
    <property type="nucleotide sequence ID" value="NZ_JAALAA010000003.1"/>
</dbReference>